<dbReference type="SUPFAM" id="SSF55681">
    <property type="entry name" value="Class II aaRS and biotin synthetases"/>
    <property type="match status" value="1"/>
</dbReference>
<keyword evidence="5" id="KW-0648">Protein biosynthesis</keyword>
<organism evidence="8">
    <name type="scientific">bioreactor metagenome</name>
    <dbReference type="NCBI Taxonomy" id="1076179"/>
    <lineage>
        <taxon>unclassified sequences</taxon>
        <taxon>metagenomes</taxon>
        <taxon>ecological metagenomes</taxon>
    </lineage>
</organism>
<keyword evidence="3" id="KW-0547">Nucleotide-binding</keyword>
<dbReference type="GO" id="GO:0004815">
    <property type="term" value="F:aspartate-tRNA ligase activity"/>
    <property type="evidence" value="ECO:0007669"/>
    <property type="project" value="UniProtKB-EC"/>
</dbReference>
<dbReference type="InterPro" id="IPR002312">
    <property type="entry name" value="Asp/Asn-tRNA-synth_IIb"/>
</dbReference>
<keyword evidence="2 8" id="KW-0436">Ligase</keyword>
<evidence type="ECO:0000256" key="4">
    <source>
        <dbReference type="ARBA" id="ARBA00022840"/>
    </source>
</evidence>
<dbReference type="InterPro" id="IPR004364">
    <property type="entry name" value="Aa-tRNA-synt_II"/>
</dbReference>
<dbReference type="PANTHER" id="PTHR22594">
    <property type="entry name" value="ASPARTYL/LYSYL-TRNA SYNTHETASE"/>
    <property type="match status" value="1"/>
</dbReference>
<dbReference type="PROSITE" id="PS50862">
    <property type="entry name" value="AA_TRNA_LIGASE_II"/>
    <property type="match status" value="1"/>
</dbReference>
<evidence type="ECO:0000259" key="7">
    <source>
        <dbReference type="PROSITE" id="PS50862"/>
    </source>
</evidence>
<dbReference type="CDD" id="cd00777">
    <property type="entry name" value="AspRS_core"/>
    <property type="match status" value="1"/>
</dbReference>
<proteinExistence type="inferred from homology"/>
<dbReference type="InterPro" id="IPR047089">
    <property type="entry name" value="Asp-tRNA-ligase_1_N"/>
</dbReference>
<evidence type="ECO:0000256" key="3">
    <source>
        <dbReference type="ARBA" id="ARBA00022741"/>
    </source>
</evidence>
<evidence type="ECO:0000256" key="5">
    <source>
        <dbReference type="ARBA" id="ARBA00022917"/>
    </source>
</evidence>
<evidence type="ECO:0000256" key="6">
    <source>
        <dbReference type="ARBA" id="ARBA00023146"/>
    </source>
</evidence>
<dbReference type="InterPro" id="IPR006195">
    <property type="entry name" value="aa-tRNA-synth_II"/>
</dbReference>
<dbReference type="GO" id="GO:0005737">
    <property type="term" value="C:cytoplasm"/>
    <property type="evidence" value="ECO:0007669"/>
    <property type="project" value="InterPro"/>
</dbReference>
<reference evidence="8" key="1">
    <citation type="submission" date="2019-08" db="EMBL/GenBank/DDBJ databases">
        <authorList>
            <person name="Kucharzyk K."/>
            <person name="Murdoch R.W."/>
            <person name="Higgins S."/>
            <person name="Loffler F."/>
        </authorList>
    </citation>
    <scope>NUCLEOTIDE SEQUENCE</scope>
</reference>
<dbReference type="InterPro" id="IPR004365">
    <property type="entry name" value="NA-bd_OB_tRNA"/>
</dbReference>
<feature type="domain" description="Aminoacyl-transfer RNA synthetases class-II family profile" evidence="7">
    <location>
        <begin position="140"/>
        <end position="555"/>
    </location>
</feature>
<dbReference type="Pfam" id="PF02938">
    <property type="entry name" value="GAD"/>
    <property type="match status" value="1"/>
</dbReference>
<comment type="similarity">
    <text evidence="1">Belongs to the class-II aminoacyl-tRNA synthetase family. Type 1 subfamily.</text>
</comment>
<dbReference type="EMBL" id="VSSQ01000608">
    <property type="protein sequence ID" value="MPL98439.1"/>
    <property type="molecule type" value="Genomic_DNA"/>
</dbReference>
<dbReference type="GO" id="GO:0003676">
    <property type="term" value="F:nucleic acid binding"/>
    <property type="evidence" value="ECO:0007669"/>
    <property type="project" value="InterPro"/>
</dbReference>
<keyword evidence="6" id="KW-0030">Aminoacyl-tRNA synthetase</keyword>
<dbReference type="InterPro" id="IPR047090">
    <property type="entry name" value="AspRS_core"/>
</dbReference>
<comment type="caution">
    <text evidence="8">The sequence shown here is derived from an EMBL/GenBank/DDBJ whole genome shotgun (WGS) entry which is preliminary data.</text>
</comment>
<dbReference type="InterPro" id="IPR004524">
    <property type="entry name" value="Asp-tRNA-ligase_1"/>
</dbReference>
<dbReference type="InterPro" id="IPR004115">
    <property type="entry name" value="GAD-like_sf"/>
</dbReference>
<dbReference type="PANTHER" id="PTHR22594:SF5">
    <property type="entry name" value="ASPARTATE--TRNA LIGASE, MITOCHONDRIAL"/>
    <property type="match status" value="1"/>
</dbReference>
<dbReference type="AlphaFoldDB" id="A0A644W3X2"/>
<dbReference type="PRINTS" id="PR01042">
    <property type="entry name" value="TRNASYNTHASP"/>
</dbReference>
<dbReference type="SUPFAM" id="SSF50249">
    <property type="entry name" value="Nucleic acid-binding proteins"/>
    <property type="match status" value="1"/>
</dbReference>
<gene>
    <name evidence="8" type="primary">aspS_15</name>
    <name evidence="8" type="ORF">SDC9_44644</name>
</gene>
<dbReference type="InterPro" id="IPR012340">
    <property type="entry name" value="NA-bd_OB-fold"/>
</dbReference>
<dbReference type="Gene3D" id="2.40.50.140">
    <property type="entry name" value="Nucleic acid-binding proteins"/>
    <property type="match status" value="1"/>
</dbReference>
<dbReference type="EC" id="6.1.1.12" evidence="8"/>
<dbReference type="HAMAP" id="MF_00044">
    <property type="entry name" value="Asp_tRNA_synth_type1"/>
    <property type="match status" value="1"/>
</dbReference>
<dbReference type="InterPro" id="IPR029351">
    <property type="entry name" value="GAD_dom"/>
</dbReference>
<dbReference type="NCBIfam" id="TIGR00459">
    <property type="entry name" value="aspS_bact"/>
    <property type="match status" value="1"/>
</dbReference>
<dbReference type="Gene3D" id="3.30.1360.30">
    <property type="entry name" value="GAD-like domain"/>
    <property type="match status" value="1"/>
</dbReference>
<dbReference type="Gene3D" id="3.30.930.10">
    <property type="entry name" value="Bira Bifunctional Protein, Domain 2"/>
    <property type="match status" value="1"/>
</dbReference>
<dbReference type="GO" id="GO:0005524">
    <property type="term" value="F:ATP binding"/>
    <property type="evidence" value="ECO:0007669"/>
    <property type="project" value="UniProtKB-KW"/>
</dbReference>
<dbReference type="Pfam" id="PF00152">
    <property type="entry name" value="tRNA-synt_2"/>
    <property type="match status" value="1"/>
</dbReference>
<evidence type="ECO:0000256" key="2">
    <source>
        <dbReference type="ARBA" id="ARBA00022598"/>
    </source>
</evidence>
<dbReference type="SUPFAM" id="SSF55261">
    <property type="entry name" value="GAD domain-like"/>
    <property type="match status" value="1"/>
</dbReference>
<name>A0A644W3X2_9ZZZZ</name>
<sequence length="589" mass="66716">MYRTHTCGELRISHAGQEVTLAGWVQRIRKMGGMSFIDLRDRYGITQLVVDDSVSHNLNLEAEKLGREYVIQAKGVVAERSAKNSKISTGDIEIKITEIVVLNSSVTPPFTIEDETDGGEEIRAKFRYLDLRRNPLKRALELRHKMGQETRKYLDSIGFMEIETPVLIKSTPEGARDFVVPSRMNPGEFYALPQSPQTFKQLLMVAGYDRYFQIVRCFRDEDLRADRQPEFTQIDCEMAFVEREDILNTFEGLIKSLFKNVLGREMEGDFPRMAYADAMKFYGSDKPDIRFGMRIAELKHLTGGKNFVVFDEAEYVGGIAVEGGAAYTRKQLDEITEWVKRPQVGAKGLVYIRVAEDGIKSSVDKFYTPEELKVFAEAAGAKTGDVVLILAGAKKKTQEALGTLRIEMGNRLGLRKSSEYAPLWVYDFPLLEWDEETQRFYAMHHPFTSPKPEDMEKFYSSDRSQIAEVAANAYDFVLNGTEIGGGSIRIHDSAVQKRMFEVLGFTDEEADYKFSFIINAFKYGAPPHGGIAFGFDRFCALFGGQETIRDFIAFPKNNAGRDMMLDAPGKIDQSQMDELFLKSTLTKQN</sequence>
<dbReference type="GO" id="GO:0006422">
    <property type="term" value="P:aspartyl-tRNA aminoacylation"/>
    <property type="evidence" value="ECO:0007669"/>
    <property type="project" value="TreeGrafter"/>
</dbReference>
<evidence type="ECO:0000313" key="8">
    <source>
        <dbReference type="EMBL" id="MPL98439.1"/>
    </source>
</evidence>
<dbReference type="NCBIfam" id="NF001750">
    <property type="entry name" value="PRK00476.1"/>
    <property type="match status" value="1"/>
</dbReference>
<dbReference type="CDD" id="cd04317">
    <property type="entry name" value="EcAspRS_like_N"/>
    <property type="match status" value="1"/>
</dbReference>
<protein>
    <submittedName>
        <fullName evidence="8">Aspartate--tRNA ligase</fullName>
        <ecNumber evidence="8">6.1.1.12</ecNumber>
    </submittedName>
</protein>
<dbReference type="InterPro" id="IPR045864">
    <property type="entry name" value="aa-tRNA-synth_II/BPL/LPL"/>
</dbReference>
<keyword evidence="4" id="KW-0067">ATP-binding</keyword>
<dbReference type="Pfam" id="PF01336">
    <property type="entry name" value="tRNA_anti-codon"/>
    <property type="match status" value="1"/>
</dbReference>
<accession>A0A644W3X2</accession>
<evidence type="ECO:0000256" key="1">
    <source>
        <dbReference type="ARBA" id="ARBA00006303"/>
    </source>
</evidence>